<evidence type="ECO:0000259" key="2">
    <source>
        <dbReference type="PROSITE" id="PS50030"/>
    </source>
</evidence>
<dbReference type="EMBL" id="JACEIK010004065">
    <property type="protein sequence ID" value="MCD9644047.1"/>
    <property type="molecule type" value="Genomic_DNA"/>
</dbReference>
<dbReference type="SMART" id="SM00165">
    <property type="entry name" value="UBA"/>
    <property type="match status" value="1"/>
</dbReference>
<dbReference type="Proteomes" id="UP000823775">
    <property type="component" value="Unassembled WGS sequence"/>
</dbReference>
<evidence type="ECO:0000313" key="3">
    <source>
        <dbReference type="EMBL" id="MCD9644047.1"/>
    </source>
</evidence>
<dbReference type="Gene3D" id="1.10.8.10">
    <property type="entry name" value="DNA helicase RuvA subunit, C-terminal domain"/>
    <property type="match status" value="1"/>
</dbReference>
<proteinExistence type="predicted"/>
<feature type="region of interest" description="Disordered" evidence="1">
    <location>
        <begin position="38"/>
        <end position="87"/>
    </location>
</feature>
<dbReference type="Pfam" id="PF00627">
    <property type="entry name" value="UBA"/>
    <property type="match status" value="1"/>
</dbReference>
<protein>
    <recommendedName>
        <fullName evidence="2">UBA domain-containing protein</fullName>
    </recommendedName>
</protein>
<feature type="domain" description="UBA" evidence="2">
    <location>
        <begin position="125"/>
        <end position="164"/>
    </location>
</feature>
<reference evidence="3 4" key="1">
    <citation type="journal article" date="2021" name="BMC Genomics">
        <title>Datura genome reveals duplications of psychoactive alkaloid biosynthetic genes and high mutation rate following tissue culture.</title>
        <authorList>
            <person name="Rajewski A."/>
            <person name="Carter-House D."/>
            <person name="Stajich J."/>
            <person name="Litt A."/>
        </authorList>
    </citation>
    <scope>NUCLEOTIDE SEQUENCE [LARGE SCALE GENOMIC DNA]</scope>
    <source>
        <strain evidence="3">AR-01</strain>
    </source>
</reference>
<keyword evidence="4" id="KW-1185">Reference proteome</keyword>
<name>A0ABS8VCL1_DATST</name>
<feature type="region of interest" description="Disordered" evidence="1">
    <location>
        <begin position="1"/>
        <end position="20"/>
    </location>
</feature>
<sequence>MCTGGNGAGYLPTHSNQTVTSRSGLLSGNIWENLSSWMPQRESSAQPVTTNDSRFPGRGRTLSSQTSTGDHDSTLQARLLDSSNSPERISVTATIGGEPNLAGRQPAVDTSATATRPLGQQGSIPSDENIQKLVAMGFEKTQVEVALAASEGDLNVAVEILSQQG</sequence>
<dbReference type="CDD" id="cd14287">
    <property type="entry name" value="UBA_At3g58460_like"/>
    <property type="match status" value="1"/>
</dbReference>
<evidence type="ECO:0000313" key="4">
    <source>
        <dbReference type="Proteomes" id="UP000823775"/>
    </source>
</evidence>
<comment type="caution">
    <text evidence="3">The sequence shown here is derived from an EMBL/GenBank/DDBJ whole genome shotgun (WGS) entry which is preliminary data.</text>
</comment>
<dbReference type="InterPro" id="IPR009060">
    <property type="entry name" value="UBA-like_sf"/>
</dbReference>
<dbReference type="PROSITE" id="PS50030">
    <property type="entry name" value="UBA"/>
    <property type="match status" value="1"/>
</dbReference>
<dbReference type="InterPro" id="IPR015940">
    <property type="entry name" value="UBA"/>
</dbReference>
<gene>
    <name evidence="3" type="ORF">HAX54_032019</name>
</gene>
<evidence type="ECO:0000256" key="1">
    <source>
        <dbReference type="SAM" id="MobiDB-lite"/>
    </source>
</evidence>
<feature type="compositionally biased region" description="Polar residues" evidence="1">
    <location>
        <begin position="38"/>
        <end position="53"/>
    </location>
</feature>
<dbReference type="SUPFAM" id="SSF46934">
    <property type="entry name" value="UBA-like"/>
    <property type="match status" value="1"/>
</dbReference>
<organism evidence="3 4">
    <name type="scientific">Datura stramonium</name>
    <name type="common">Jimsonweed</name>
    <name type="synonym">Common thornapple</name>
    <dbReference type="NCBI Taxonomy" id="4076"/>
    <lineage>
        <taxon>Eukaryota</taxon>
        <taxon>Viridiplantae</taxon>
        <taxon>Streptophyta</taxon>
        <taxon>Embryophyta</taxon>
        <taxon>Tracheophyta</taxon>
        <taxon>Spermatophyta</taxon>
        <taxon>Magnoliopsida</taxon>
        <taxon>eudicotyledons</taxon>
        <taxon>Gunneridae</taxon>
        <taxon>Pentapetalae</taxon>
        <taxon>asterids</taxon>
        <taxon>lamiids</taxon>
        <taxon>Solanales</taxon>
        <taxon>Solanaceae</taxon>
        <taxon>Solanoideae</taxon>
        <taxon>Datureae</taxon>
        <taxon>Datura</taxon>
    </lineage>
</organism>
<accession>A0ABS8VCL1</accession>